<dbReference type="GO" id="GO:0033499">
    <property type="term" value="P:galactose catabolic process via UDP-galactose, Leloir pathway"/>
    <property type="evidence" value="ECO:0007669"/>
    <property type="project" value="TreeGrafter"/>
</dbReference>
<dbReference type="Gene3D" id="2.70.98.10">
    <property type="match status" value="1"/>
</dbReference>
<dbReference type="HOGENOM" id="CLU_031753_1_0_9"/>
<evidence type="ECO:0000256" key="9">
    <source>
        <dbReference type="PIRSR" id="PIRSR005096-1"/>
    </source>
</evidence>
<dbReference type="CDD" id="cd09019">
    <property type="entry name" value="galactose_mutarotase_like"/>
    <property type="match status" value="1"/>
</dbReference>
<feature type="binding site" evidence="11">
    <location>
        <begin position="179"/>
        <end position="181"/>
    </location>
    <ligand>
        <name>beta-D-galactose</name>
        <dbReference type="ChEBI" id="CHEBI:27667"/>
    </ligand>
</feature>
<dbReference type="AlphaFoldDB" id="C7GDL5"/>
<dbReference type="GO" id="GO:0030246">
    <property type="term" value="F:carbohydrate binding"/>
    <property type="evidence" value="ECO:0007669"/>
    <property type="project" value="InterPro"/>
</dbReference>
<accession>C7GDL5</accession>
<dbReference type="EC" id="5.1.3.3" evidence="4 8"/>
<protein>
    <recommendedName>
        <fullName evidence="5 8">Aldose 1-epimerase</fullName>
        <ecNumber evidence="4 8">5.1.3.3</ecNumber>
    </recommendedName>
</protein>
<comment type="similarity">
    <text evidence="3 8">Belongs to the aldose epimerase family.</text>
</comment>
<evidence type="ECO:0000256" key="3">
    <source>
        <dbReference type="ARBA" id="ARBA00006206"/>
    </source>
</evidence>
<dbReference type="SUPFAM" id="SSF74650">
    <property type="entry name" value="Galactose mutarotase-like"/>
    <property type="match status" value="1"/>
</dbReference>
<keyword evidence="7 8" id="KW-0119">Carbohydrate metabolism</keyword>
<feature type="active site" description="Proton acceptor" evidence="9">
    <location>
        <position position="316"/>
    </location>
</feature>
<dbReference type="InterPro" id="IPR014718">
    <property type="entry name" value="GH-type_carb-bd"/>
</dbReference>
<dbReference type="GO" id="GO:0004034">
    <property type="term" value="F:aldose 1-epimerase activity"/>
    <property type="evidence" value="ECO:0007669"/>
    <property type="project" value="UniProtKB-EC"/>
</dbReference>
<evidence type="ECO:0000256" key="5">
    <source>
        <dbReference type="ARBA" id="ARBA00014165"/>
    </source>
</evidence>
<dbReference type="GO" id="GO:0006006">
    <property type="term" value="P:glucose metabolic process"/>
    <property type="evidence" value="ECO:0007669"/>
    <property type="project" value="TreeGrafter"/>
</dbReference>
<evidence type="ECO:0000256" key="10">
    <source>
        <dbReference type="PIRSR" id="PIRSR005096-2"/>
    </source>
</evidence>
<comment type="caution">
    <text evidence="12">The sequence shown here is derived from an EMBL/GenBank/DDBJ whole genome shotgun (WGS) entry which is preliminary data.</text>
</comment>
<proteinExistence type="inferred from homology"/>
<keyword evidence="6 8" id="KW-0413">Isomerase</keyword>
<dbReference type="EMBL" id="ABYJ02000154">
    <property type="protein sequence ID" value="EEV00091.1"/>
    <property type="molecule type" value="Genomic_DNA"/>
</dbReference>
<dbReference type="PIRSF" id="PIRSF005096">
    <property type="entry name" value="GALM"/>
    <property type="match status" value="1"/>
</dbReference>
<feature type="active site" description="Proton donor" evidence="9">
    <location>
        <position position="179"/>
    </location>
</feature>
<evidence type="ECO:0000313" key="12">
    <source>
        <dbReference type="EMBL" id="EEV00091.1"/>
    </source>
</evidence>
<evidence type="ECO:0000313" key="13">
    <source>
        <dbReference type="Proteomes" id="UP000004828"/>
    </source>
</evidence>
<evidence type="ECO:0000256" key="2">
    <source>
        <dbReference type="ARBA" id="ARBA00005028"/>
    </source>
</evidence>
<organism evidence="12 13">
    <name type="scientific">Roseburia intestinalis L1-82</name>
    <dbReference type="NCBI Taxonomy" id="536231"/>
    <lineage>
        <taxon>Bacteria</taxon>
        <taxon>Bacillati</taxon>
        <taxon>Bacillota</taxon>
        <taxon>Clostridia</taxon>
        <taxon>Lachnospirales</taxon>
        <taxon>Lachnospiraceae</taxon>
        <taxon>Roseburia</taxon>
    </lineage>
</organism>
<feature type="binding site" evidence="10">
    <location>
        <position position="252"/>
    </location>
    <ligand>
        <name>beta-D-galactose</name>
        <dbReference type="ChEBI" id="CHEBI:27667"/>
    </ligand>
</feature>
<dbReference type="PANTHER" id="PTHR10091">
    <property type="entry name" value="ALDOSE-1-EPIMERASE"/>
    <property type="match status" value="1"/>
</dbReference>
<dbReference type="PROSITE" id="PS00545">
    <property type="entry name" value="ALDOSE_1_EPIMERASE"/>
    <property type="match status" value="1"/>
</dbReference>
<dbReference type="InterPro" id="IPR008183">
    <property type="entry name" value="Aldose_1/G6P_1-epimerase"/>
</dbReference>
<dbReference type="InterPro" id="IPR011013">
    <property type="entry name" value="Gal_mutarotase_sf_dom"/>
</dbReference>
<evidence type="ECO:0000256" key="11">
    <source>
        <dbReference type="PIRSR" id="PIRSR005096-3"/>
    </source>
</evidence>
<evidence type="ECO:0000256" key="7">
    <source>
        <dbReference type="ARBA" id="ARBA00023277"/>
    </source>
</evidence>
<dbReference type="Proteomes" id="UP000004828">
    <property type="component" value="Unassembled WGS sequence"/>
</dbReference>
<gene>
    <name evidence="12" type="ORF">ROSINTL182_08016</name>
</gene>
<comment type="catalytic activity">
    <reaction evidence="1 8">
        <text>alpha-D-glucose = beta-D-glucose</text>
        <dbReference type="Rhea" id="RHEA:10264"/>
        <dbReference type="ChEBI" id="CHEBI:15903"/>
        <dbReference type="ChEBI" id="CHEBI:17925"/>
        <dbReference type="EC" id="5.1.3.3"/>
    </reaction>
</comment>
<dbReference type="Pfam" id="PF01263">
    <property type="entry name" value="Aldose_epim"/>
    <property type="match status" value="1"/>
</dbReference>
<reference evidence="12 13" key="1">
    <citation type="submission" date="2009-08" db="EMBL/GenBank/DDBJ databases">
        <authorList>
            <person name="Weinstock G."/>
            <person name="Sodergren E."/>
            <person name="Clifton S."/>
            <person name="Fulton L."/>
            <person name="Fulton B."/>
            <person name="Courtney L."/>
            <person name="Fronick C."/>
            <person name="Harrison M."/>
            <person name="Strong C."/>
            <person name="Farmer C."/>
            <person name="Delahaunty K."/>
            <person name="Markovic C."/>
            <person name="Hall O."/>
            <person name="Minx P."/>
            <person name="Tomlinson C."/>
            <person name="Mitreva M."/>
            <person name="Nelson J."/>
            <person name="Hou S."/>
            <person name="Wollam A."/>
            <person name="Pepin K.H."/>
            <person name="Johnson M."/>
            <person name="Bhonagiri V."/>
            <person name="Nash W.E."/>
            <person name="Warren W."/>
            <person name="Chinwalla A."/>
            <person name="Mardis E.R."/>
            <person name="Wilson R.K."/>
        </authorList>
    </citation>
    <scope>NUCLEOTIDE SEQUENCE [LARGE SCALE GENOMIC DNA]</scope>
    <source>
        <strain evidence="12 13">L1-82</strain>
    </source>
</reference>
<dbReference type="PANTHER" id="PTHR10091:SF0">
    <property type="entry name" value="GALACTOSE MUTAROTASE"/>
    <property type="match status" value="1"/>
</dbReference>
<sequence>MRFKMSGIEFGKTKEGNTVTKYLLKNKNGMEVAVMDLGATIVSVLVPDREGVNRDVVLGYDTSQEYQDHTCYFGAVIGRNANRIGGAKVVLDGKEYQLEKNDNGNNLHSGKNGFNSVIWNVEQQKEDEITFSYLSKDLEQDFPGNMTAKVTYTVTDDNALSIAYEAVSDQTTVANFTNHAYFNLNGHDSGCMENQELEILASYYTPVKDGEAIPTGNVEKVAGTPMDFRKMKKIGQDIGVDFEQLKFVGGYDHNFVLDKADGTMQLAARARSEKSGICMDVYTDCVGIQLYAGNFIGKQTGKGGASYDSRHAFCLETQYFPNAVNEPNFKSPVLHVGETYHSQTKYCFSVK</sequence>
<evidence type="ECO:0000256" key="1">
    <source>
        <dbReference type="ARBA" id="ARBA00001614"/>
    </source>
</evidence>
<evidence type="ECO:0000256" key="6">
    <source>
        <dbReference type="ARBA" id="ARBA00023235"/>
    </source>
</evidence>
<comment type="pathway">
    <text evidence="2 8">Carbohydrate metabolism; hexose metabolism.</text>
</comment>
<dbReference type="InterPro" id="IPR047215">
    <property type="entry name" value="Galactose_mutarotase-like"/>
</dbReference>
<evidence type="ECO:0000256" key="4">
    <source>
        <dbReference type="ARBA" id="ARBA00013185"/>
    </source>
</evidence>
<feature type="binding site" evidence="11">
    <location>
        <begin position="82"/>
        <end position="83"/>
    </location>
    <ligand>
        <name>beta-D-galactose</name>
        <dbReference type="ChEBI" id="CHEBI:27667"/>
    </ligand>
</feature>
<evidence type="ECO:0000256" key="8">
    <source>
        <dbReference type="PIRNR" id="PIRNR005096"/>
    </source>
</evidence>
<dbReference type="UniPathway" id="UPA00242"/>
<dbReference type="InterPro" id="IPR018052">
    <property type="entry name" value="Ald1_epimerase_CS"/>
</dbReference>
<dbReference type="NCBIfam" id="NF008277">
    <property type="entry name" value="PRK11055.1"/>
    <property type="match status" value="1"/>
</dbReference>
<name>C7GDL5_9FIRM</name>
<dbReference type="InterPro" id="IPR015443">
    <property type="entry name" value="Aldose_1-epimerase"/>
</dbReference>